<gene>
    <name evidence="1" type="ORF">LIER_36766</name>
</gene>
<proteinExistence type="predicted"/>
<dbReference type="Proteomes" id="UP001454036">
    <property type="component" value="Unassembled WGS sequence"/>
</dbReference>
<dbReference type="AlphaFoldDB" id="A0AAV3PBP2"/>
<evidence type="ECO:0000313" key="1">
    <source>
        <dbReference type="EMBL" id="GAA0148643.1"/>
    </source>
</evidence>
<organism evidence="1 2">
    <name type="scientific">Lithospermum erythrorhizon</name>
    <name type="common">Purple gromwell</name>
    <name type="synonym">Lithospermum officinale var. erythrorhizon</name>
    <dbReference type="NCBI Taxonomy" id="34254"/>
    <lineage>
        <taxon>Eukaryota</taxon>
        <taxon>Viridiplantae</taxon>
        <taxon>Streptophyta</taxon>
        <taxon>Embryophyta</taxon>
        <taxon>Tracheophyta</taxon>
        <taxon>Spermatophyta</taxon>
        <taxon>Magnoliopsida</taxon>
        <taxon>eudicotyledons</taxon>
        <taxon>Gunneridae</taxon>
        <taxon>Pentapetalae</taxon>
        <taxon>asterids</taxon>
        <taxon>lamiids</taxon>
        <taxon>Boraginales</taxon>
        <taxon>Boraginaceae</taxon>
        <taxon>Boraginoideae</taxon>
        <taxon>Lithospermeae</taxon>
        <taxon>Lithospermum</taxon>
    </lineage>
</organism>
<dbReference type="EMBL" id="BAABME010017070">
    <property type="protein sequence ID" value="GAA0148643.1"/>
    <property type="molecule type" value="Genomic_DNA"/>
</dbReference>
<accession>A0AAV3PBP2</accession>
<evidence type="ECO:0008006" key="3">
    <source>
        <dbReference type="Google" id="ProtNLM"/>
    </source>
</evidence>
<comment type="caution">
    <text evidence="1">The sequence shown here is derived from an EMBL/GenBank/DDBJ whole genome shotgun (WGS) entry which is preliminary data.</text>
</comment>
<name>A0AAV3PBP2_LITER</name>
<protein>
    <recommendedName>
        <fullName evidence="3">F-box associated domain-containing protein</fullName>
    </recommendedName>
</protein>
<evidence type="ECO:0000313" key="2">
    <source>
        <dbReference type="Proteomes" id="UP001454036"/>
    </source>
</evidence>
<keyword evidence="2" id="KW-1185">Reference proteome</keyword>
<reference evidence="1 2" key="1">
    <citation type="submission" date="2024-01" db="EMBL/GenBank/DDBJ databases">
        <title>The complete chloroplast genome sequence of Lithospermum erythrorhizon: insights into the phylogenetic relationship among Boraginaceae species and the maternal lineages of purple gromwells.</title>
        <authorList>
            <person name="Okada T."/>
            <person name="Watanabe K."/>
        </authorList>
    </citation>
    <scope>NUCLEOTIDE SEQUENCE [LARGE SCALE GENOMIC DNA]</scope>
</reference>
<sequence>MDVPWGGGEFVNCEKWLFLFEESLVFVHFVDNEGLFFEDENDENEQFVRTHKIYKMEDSEGKSWSLWCELDFDERVTPLGFRENGEFLWVEYQDFRYVSITLEHGFTRRSISMNHENTSDICHPVISYMGNHISSFPNYVESLALLDATMKPPQPRSL</sequence>